<gene>
    <name evidence="3" type="ORF">DEAC_c43610</name>
</gene>
<evidence type="ECO:0000313" key="4">
    <source>
        <dbReference type="Proteomes" id="UP000036356"/>
    </source>
</evidence>
<feature type="compositionally biased region" description="Low complexity" evidence="1">
    <location>
        <begin position="247"/>
        <end position="260"/>
    </location>
</feature>
<dbReference type="STRING" id="476652.DEAC_c43610"/>
<dbReference type="AlphaFoldDB" id="A0A0J1IG61"/>
<comment type="caution">
    <text evidence="3">The sequence shown here is derived from an EMBL/GenBank/DDBJ whole genome shotgun (WGS) entry which is preliminary data.</text>
</comment>
<accession>A0A0J1IG61</accession>
<reference evidence="3 4" key="1">
    <citation type="submission" date="2015-06" db="EMBL/GenBank/DDBJ databases">
        <title>Draft genome of the moderately acidophilic sulfate reducer Candidatus Desulfosporosinus acididurans strain M1.</title>
        <authorList>
            <person name="Poehlein A."/>
            <person name="Petzsch P."/>
            <person name="Johnson B.D."/>
            <person name="Schloemann M."/>
            <person name="Daniel R."/>
            <person name="Muehling M."/>
        </authorList>
    </citation>
    <scope>NUCLEOTIDE SEQUENCE [LARGE SCALE GENOMIC DNA]</scope>
    <source>
        <strain evidence="3 4">M1</strain>
    </source>
</reference>
<keyword evidence="4" id="KW-1185">Reference proteome</keyword>
<protein>
    <submittedName>
        <fullName evidence="3">Uncharacterized protein</fullName>
    </submittedName>
</protein>
<organism evidence="3 4">
    <name type="scientific">Desulfosporosinus acididurans</name>
    <dbReference type="NCBI Taxonomy" id="476652"/>
    <lineage>
        <taxon>Bacteria</taxon>
        <taxon>Bacillati</taxon>
        <taxon>Bacillota</taxon>
        <taxon>Clostridia</taxon>
        <taxon>Eubacteriales</taxon>
        <taxon>Desulfitobacteriaceae</taxon>
        <taxon>Desulfosporosinus</taxon>
    </lineage>
</organism>
<dbReference type="EMBL" id="LDZY01000029">
    <property type="protein sequence ID" value="KLU63726.1"/>
    <property type="molecule type" value="Genomic_DNA"/>
</dbReference>
<evidence type="ECO:0000256" key="1">
    <source>
        <dbReference type="SAM" id="MobiDB-lite"/>
    </source>
</evidence>
<name>A0A0J1IG61_9FIRM</name>
<dbReference type="RefSeq" id="WP_047812115.1">
    <property type="nucleotide sequence ID" value="NZ_LDZY01000029.1"/>
</dbReference>
<evidence type="ECO:0000313" key="3">
    <source>
        <dbReference type="EMBL" id="KLU63726.1"/>
    </source>
</evidence>
<feature type="chain" id="PRO_5005253263" evidence="2">
    <location>
        <begin position="27"/>
        <end position="260"/>
    </location>
</feature>
<sequence length="260" mass="27270">MKSKKLVIISVISTATLLASVGVASAATNFGNGQAAPKSGFAGSMNSVMSVVAQDLNISTQTLQSDLSSGKSINDIATAQSFDTSKLASDVEAALTANINQAVQAGKMTQDQATKMESNLAQRVQTMLSKTHQAKQAGQTGHTRGNMRASFAGSMNSVMSVVTQDLNISTQTLQSDLSSEKSINDIATAQSFDTSKLASDVEAALTANINQAVQAGKMTQDQATKMESNLAQRVQTMLSQKWHSHTRNNSSSQNTATSNS</sequence>
<feature type="region of interest" description="Disordered" evidence="1">
    <location>
        <begin position="237"/>
        <end position="260"/>
    </location>
</feature>
<dbReference type="PATRIC" id="fig|476652.3.peg.4631"/>
<evidence type="ECO:0000256" key="2">
    <source>
        <dbReference type="SAM" id="SignalP"/>
    </source>
</evidence>
<feature type="signal peptide" evidence="2">
    <location>
        <begin position="1"/>
        <end position="26"/>
    </location>
</feature>
<dbReference type="Proteomes" id="UP000036356">
    <property type="component" value="Unassembled WGS sequence"/>
</dbReference>
<keyword evidence="2" id="KW-0732">Signal</keyword>
<proteinExistence type="predicted"/>